<comment type="caution">
    <text evidence="1">The sequence shown here is derived from an EMBL/GenBank/DDBJ whole genome shotgun (WGS) entry which is preliminary data.</text>
</comment>
<keyword evidence="2" id="KW-1185">Reference proteome</keyword>
<sequence>MMEAALLLLLGLAVAAASTCADEPLWVDGVATSCADAALDCGAWFCPTCPYAHACDRHCGYCGGCGVGEVEDCAGVCLAAEDCALADYGYATCDDWRGSGCCEAGGLVSDNGFAPRFDCAEFGCDGGDCESCEGEDTTVIGGAPRAPWCLLLTATVCPARDMTHTARRDPALRRGDYERALARWANGTSLPVVLVENSGAHLGSLRDAHRGATFVSFVDGTVDAAKGKGHAEARAIRRALDSGILDGCERVVKVTGRYFLEGLDAALEAVDPAAALVVQSAPSPWQMADGVLRSEVVGFRNEAGLFDGVFGGQDEARGAPMERVLFVAANALRDAGLVVAELPRLAVPETINAEHKQVITEL</sequence>
<accession>A0ABR1FJL6</accession>
<protein>
    <submittedName>
        <fullName evidence="1">Uncharacterized protein</fullName>
    </submittedName>
</protein>
<organism evidence="1 2">
    <name type="scientific">Aureococcus anophagefferens</name>
    <name type="common">Harmful bloom alga</name>
    <dbReference type="NCBI Taxonomy" id="44056"/>
    <lineage>
        <taxon>Eukaryota</taxon>
        <taxon>Sar</taxon>
        <taxon>Stramenopiles</taxon>
        <taxon>Ochrophyta</taxon>
        <taxon>Pelagophyceae</taxon>
        <taxon>Pelagomonadales</taxon>
        <taxon>Pelagomonadaceae</taxon>
        <taxon>Aureococcus</taxon>
    </lineage>
</organism>
<proteinExistence type="predicted"/>
<gene>
    <name evidence="1" type="ORF">SO694_00031399</name>
</gene>
<dbReference type="KEGG" id="aaf:AURANDRAFT_68756"/>
<dbReference type="EMBL" id="JBBJCI010000371">
    <property type="protein sequence ID" value="KAK7232090.1"/>
    <property type="molecule type" value="Genomic_DNA"/>
</dbReference>
<evidence type="ECO:0000313" key="2">
    <source>
        <dbReference type="Proteomes" id="UP001363151"/>
    </source>
</evidence>
<reference evidence="1 2" key="1">
    <citation type="submission" date="2024-03" db="EMBL/GenBank/DDBJ databases">
        <title>Aureococcus anophagefferens CCMP1851 and Kratosvirus quantuckense: Draft genome of a second virus-susceptible host strain in the model system.</title>
        <authorList>
            <person name="Chase E."/>
            <person name="Truchon A.R."/>
            <person name="Schepens W."/>
            <person name="Wilhelm S.W."/>
        </authorList>
    </citation>
    <scope>NUCLEOTIDE SEQUENCE [LARGE SCALE GENOMIC DNA]</scope>
    <source>
        <strain evidence="1 2">CCMP1851</strain>
    </source>
</reference>
<dbReference type="Proteomes" id="UP001363151">
    <property type="component" value="Unassembled WGS sequence"/>
</dbReference>
<name>A0ABR1FJL6_AURAN</name>
<evidence type="ECO:0000313" key="1">
    <source>
        <dbReference type="EMBL" id="KAK7232090.1"/>
    </source>
</evidence>